<dbReference type="AlphaFoldDB" id="A0AAQ4DAV3"/>
<keyword evidence="3" id="KW-1185">Reference proteome</keyword>
<evidence type="ECO:0000313" key="2">
    <source>
        <dbReference type="EMBL" id="KAK8759593.1"/>
    </source>
</evidence>
<name>A0AAQ4DAV3_AMBAM</name>
<comment type="caution">
    <text evidence="2">The sequence shown here is derived from an EMBL/GenBank/DDBJ whole genome shotgun (WGS) entry which is preliminary data.</text>
</comment>
<organism evidence="2 3">
    <name type="scientific">Amblyomma americanum</name>
    <name type="common">Lone star tick</name>
    <dbReference type="NCBI Taxonomy" id="6943"/>
    <lineage>
        <taxon>Eukaryota</taxon>
        <taxon>Metazoa</taxon>
        <taxon>Ecdysozoa</taxon>
        <taxon>Arthropoda</taxon>
        <taxon>Chelicerata</taxon>
        <taxon>Arachnida</taxon>
        <taxon>Acari</taxon>
        <taxon>Parasitiformes</taxon>
        <taxon>Ixodida</taxon>
        <taxon>Ixodoidea</taxon>
        <taxon>Ixodidae</taxon>
        <taxon>Amblyomminae</taxon>
        <taxon>Amblyomma</taxon>
    </lineage>
</organism>
<evidence type="ECO:0000256" key="1">
    <source>
        <dbReference type="SAM" id="MobiDB-lite"/>
    </source>
</evidence>
<gene>
    <name evidence="2" type="ORF">V5799_002775</name>
</gene>
<dbReference type="EMBL" id="JARKHS020032844">
    <property type="protein sequence ID" value="KAK8759593.1"/>
    <property type="molecule type" value="Genomic_DNA"/>
</dbReference>
<protein>
    <submittedName>
        <fullName evidence="2">Uncharacterized protein</fullName>
    </submittedName>
</protein>
<feature type="region of interest" description="Disordered" evidence="1">
    <location>
        <begin position="53"/>
        <end position="89"/>
    </location>
</feature>
<reference evidence="2 3" key="1">
    <citation type="journal article" date="2023" name="Arcadia Sci">
        <title>De novo assembly of a long-read Amblyomma americanum tick genome.</title>
        <authorList>
            <person name="Chou S."/>
            <person name="Poskanzer K.E."/>
            <person name="Rollins M."/>
            <person name="Thuy-Boun P.S."/>
        </authorList>
    </citation>
    <scope>NUCLEOTIDE SEQUENCE [LARGE SCALE GENOMIC DNA]</scope>
    <source>
        <strain evidence="2">F_SG_1</strain>
        <tissue evidence="2">Salivary glands</tissue>
    </source>
</reference>
<dbReference type="Proteomes" id="UP001321473">
    <property type="component" value="Unassembled WGS sequence"/>
</dbReference>
<accession>A0AAQ4DAV3</accession>
<sequence length="89" mass="9697">MSSLLGGCPDKLWCAAKDLGVLLCSSGRKRLRGRPPSFYAQNCRERTAQIQLARTRPEDHSTSSDAPKATKGPLSTGTLSCHTGRLRRL</sequence>
<evidence type="ECO:0000313" key="3">
    <source>
        <dbReference type="Proteomes" id="UP001321473"/>
    </source>
</evidence>
<proteinExistence type="predicted"/>